<dbReference type="InterPro" id="IPR006439">
    <property type="entry name" value="HAD-SF_hydro_IA"/>
</dbReference>
<gene>
    <name evidence="1" type="ORF">M6D93_05365</name>
</gene>
<proteinExistence type="predicted"/>
<dbReference type="InterPro" id="IPR023214">
    <property type="entry name" value="HAD_sf"/>
</dbReference>
<dbReference type="Pfam" id="PF00702">
    <property type="entry name" value="Hydrolase"/>
    <property type="match status" value="1"/>
</dbReference>
<dbReference type="InterPro" id="IPR051806">
    <property type="entry name" value="HAD-like_SPP"/>
</dbReference>
<dbReference type="Proteomes" id="UP001056336">
    <property type="component" value="Chromosome"/>
</dbReference>
<dbReference type="InterPro" id="IPR023198">
    <property type="entry name" value="PGP-like_dom2"/>
</dbReference>
<dbReference type="InterPro" id="IPR036412">
    <property type="entry name" value="HAD-like_sf"/>
</dbReference>
<dbReference type="PANTHER" id="PTHR43481">
    <property type="entry name" value="FRUCTOSE-1-PHOSPHATE PHOSPHATASE"/>
    <property type="match status" value="1"/>
</dbReference>
<reference evidence="1" key="2">
    <citation type="submission" date="2022-05" db="EMBL/GenBank/DDBJ databases">
        <authorList>
            <person name="Kim J.-S."/>
            <person name="Lee K."/>
            <person name="Suh M."/>
            <person name="Eom M."/>
            <person name="Kim J.-S."/>
            <person name="Kim D.-S."/>
            <person name="Ko S.-H."/>
            <person name="Shin Y."/>
            <person name="Lee J.-S."/>
        </authorList>
    </citation>
    <scope>NUCLEOTIDE SEQUENCE</scope>
    <source>
        <strain evidence="1">N237</strain>
    </source>
</reference>
<dbReference type="SFLD" id="SFLDG01129">
    <property type="entry name" value="C1.5:_HAD__Beta-PGM__Phosphata"/>
    <property type="match status" value="1"/>
</dbReference>
<dbReference type="Gene3D" id="1.10.150.240">
    <property type="entry name" value="Putative phosphatase, domain 2"/>
    <property type="match status" value="1"/>
</dbReference>
<protein>
    <submittedName>
        <fullName evidence="1">HAD-IA family hydrolase</fullName>
    </submittedName>
</protein>
<evidence type="ECO:0000313" key="1">
    <source>
        <dbReference type="EMBL" id="UQX89434.1"/>
    </source>
</evidence>
<keyword evidence="1" id="KW-0378">Hydrolase</keyword>
<dbReference type="GO" id="GO:0016787">
    <property type="term" value="F:hydrolase activity"/>
    <property type="evidence" value="ECO:0007669"/>
    <property type="project" value="UniProtKB-KW"/>
</dbReference>
<sequence>MVVHVPARAILFDCDGVLVDSKDSGNRSWTTWAERYGLDPATVLDGVHGRRSRETVAKFLAETDRPTALEAIDRLEIADAVGTRPIAGARELLIQLPRNWAVVTSATDPLLRARVGAAGLPRPLVVVTAEDVSVGKPDPQGYLLAARRLGVAASECVVLEDSLTGIKAGRAAGVRYVLGVGAEALDSDADAVVTDLAGLSWDGSGLVIADSALLRG</sequence>
<evidence type="ECO:0000313" key="2">
    <source>
        <dbReference type="Proteomes" id="UP001056336"/>
    </source>
</evidence>
<keyword evidence="2" id="KW-1185">Reference proteome</keyword>
<reference evidence="1" key="1">
    <citation type="journal article" date="2018" name="Int. J. Syst. Evol. Microbiol.">
        <title>Jatrophihabitans telluris sp. nov., isolated from sediment soil of lava forest wetlands and the emended description of the genus Jatrophihabitans.</title>
        <authorList>
            <person name="Lee K.C."/>
            <person name="Suh M.K."/>
            <person name="Eom M.K."/>
            <person name="Kim K.K."/>
            <person name="Kim J.S."/>
            <person name="Kim D.S."/>
            <person name="Ko S.H."/>
            <person name="Shin Y.K."/>
            <person name="Lee J.S."/>
        </authorList>
    </citation>
    <scope>NUCLEOTIDE SEQUENCE</scope>
    <source>
        <strain evidence="1">N237</strain>
    </source>
</reference>
<dbReference type="Gene3D" id="3.40.50.1000">
    <property type="entry name" value="HAD superfamily/HAD-like"/>
    <property type="match status" value="1"/>
</dbReference>
<dbReference type="EMBL" id="CP097332">
    <property type="protein sequence ID" value="UQX89434.1"/>
    <property type="molecule type" value="Genomic_DNA"/>
</dbReference>
<dbReference type="NCBIfam" id="TIGR01509">
    <property type="entry name" value="HAD-SF-IA-v3"/>
    <property type="match status" value="1"/>
</dbReference>
<dbReference type="PANTHER" id="PTHR43481:SF4">
    <property type="entry name" value="GLYCEROL-1-PHOSPHATE PHOSPHOHYDROLASE 1-RELATED"/>
    <property type="match status" value="1"/>
</dbReference>
<dbReference type="RefSeq" id="WP_249773330.1">
    <property type="nucleotide sequence ID" value="NZ_CP097332.1"/>
</dbReference>
<name>A0ABY4R0R4_9ACTN</name>
<dbReference type="SUPFAM" id="SSF56784">
    <property type="entry name" value="HAD-like"/>
    <property type="match status" value="1"/>
</dbReference>
<dbReference type="SFLD" id="SFLDS00003">
    <property type="entry name" value="Haloacid_Dehalogenase"/>
    <property type="match status" value="1"/>
</dbReference>
<organism evidence="1 2">
    <name type="scientific">Jatrophihabitans telluris</name>
    <dbReference type="NCBI Taxonomy" id="2038343"/>
    <lineage>
        <taxon>Bacteria</taxon>
        <taxon>Bacillati</taxon>
        <taxon>Actinomycetota</taxon>
        <taxon>Actinomycetes</taxon>
        <taxon>Jatrophihabitantales</taxon>
        <taxon>Jatrophihabitantaceae</taxon>
        <taxon>Jatrophihabitans</taxon>
    </lineage>
</organism>
<accession>A0ABY4R0R4</accession>